<reference evidence="2 3" key="1">
    <citation type="journal article" date="2013" name="Int. J. Syst. Evol. Microbiol.">
        <title>Marinicauda pacifica gen. nov., sp. nov., a prosthecate alphaproteobacterium of the family Hyphomonadaceae isolated from deep seawater.</title>
        <authorList>
            <person name="Zhang X.Y."/>
            <person name="Li G.W."/>
            <person name="Wang C.S."/>
            <person name="Zhang Y.J."/>
            <person name="Xu X.W."/>
            <person name="Li H."/>
            <person name="Liu A."/>
            <person name="Liu C."/>
            <person name="Xie B.B."/>
            <person name="Qin Q.L."/>
            <person name="Xu Z."/>
            <person name="Chen X.L."/>
            <person name="Zhou B.C."/>
            <person name="Zhang Y.Z."/>
        </authorList>
    </citation>
    <scope>NUCLEOTIDE SEQUENCE [LARGE SCALE GENOMIC DNA]</scope>
    <source>
        <strain evidence="2 3">P-1 km-3</strain>
    </source>
</reference>
<dbReference type="Pfam" id="PF14559">
    <property type="entry name" value="TPR_19"/>
    <property type="match status" value="1"/>
</dbReference>
<dbReference type="Gene3D" id="1.25.40.10">
    <property type="entry name" value="Tetratricopeptide repeat domain"/>
    <property type="match status" value="1"/>
</dbReference>
<dbReference type="OrthoDB" id="8038200at2"/>
<evidence type="ECO:0000256" key="1">
    <source>
        <dbReference type="PROSITE-ProRule" id="PRU00339"/>
    </source>
</evidence>
<feature type="repeat" description="TPR" evidence="1">
    <location>
        <begin position="49"/>
        <end position="82"/>
    </location>
</feature>
<dbReference type="AlphaFoldDB" id="A0A4S2HBF2"/>
<gene>
    <name evidence="2" type="primary">yaiO</name>
    <name evidence="2" type="ORF">E5162_09580</name>
</gene>
<proteinExistence type="predicted"/>
<dbReference type="Proteomes" id="UP000305451">
    <property type="component" value="Unassembled WGS sequence"/>
</dbReference>
<name>A0A4S2HBF2_9PROT</name>
<organism evidence="2 3">
    <name type="scientific">Marinicauda pacifica</name>
    <dbReference type="NCBI Taxonomy" id="1133559"/>
    <lineage>
        <taxon>Bacteria</taxon>
        <taxon>Pseudomonadati</taxon>
        <taxon>Pseudomonadota</taxon>
        <taxon>Alphaproteobacteria</taxon>
        <taxon>Maricaulales</taxon>
        <taxon>Maricaulaceae</taxon>
        <taxon>Marinicauda</taxon>
    </lineage>
</organism>
<sequence length="359" mass="38832">MTISGFLLSAALVLQAPTYETGVDARLDGRFEEAAEILAEVAQREPANADVFLQLGLTLSALGRFDEAEAALQRTLDLAPDYTDAHIALARLAYYRGDLDRAAELAAALPDDQTPPDLRARIDAARESPARSPWRTDVFAAYSSLSGPLSPWREAGVALGRRIDEETSLTGLAHWSRRFDDEDVYLSLTYARGLPDSGLAYVTLGGAPQADFRAQAAIRGGYESPTAPGGDGVQATVEASASRYGVGDVFAVQPGVRYLARSDGLRLGLRAMIYLDETRALQTGWEVSGELRASDRARLIASYTDAPDTESGRTSEVQSAALGLRYQLTDRLGLQAGLVHESREAYDRTEITISANRRF</sequence>
<dbReference type="RefSeq" id="WP_135945012.1">
    <property type="nucleotide sequence ID" value="NZ_BMEI01000002.1"/>
</dbReference>
<dbReference type="InterPro" id="IPR019734">
    <property type="entry name" value="TPR_rpt"/>
</dbReference>
<dbReference type="PROSITE" id="PS50293">
    <property type="entry name" value="TPR_REGION"/>
    <property type="match status" value="1"/>
</dbReference>
<dbReference type="SUPFAM" id="SSF48452">
    <property type="entry name" value="TPR-like"/>
    <property type="match status" value="1"/>
</dbReference>
<dbReference type="EMBL" id="SRXV01000002">
    <property type="protein sequence ID" value="TGY93290.1"/>
    <property type="molecule type" value="Genomic_DNA"/>
</dbReference>
<protein>
    <submittedName>
        <fullName evidence="2">YaiO family outer membrane beta-barrel protein</fullName>
    </submittedName>
</protein>
<comment type="caution">
    <text evidence="2">The sequence shown here is derived from an EMBL/GenBank/DDBJ whole genome shotgun (WGS) entry which is preliminary data.</text>
</comment>
<dbReference type="PROSITE" id="PS50005">
    <property type="entry name" value="TPR"/>
    <property type="match status" value="1"/>
</dbReference>
<keyword evidence="3" id="KW-1185">Reference proteome</keyword>
<evidence type="ECO:0000313" key="3">
    <source>
        <dbReference type="Proteomes" id="UP000305451"/>
    </source>
</evidence>
<dbReference type="InterPro" id="IPR030887">
    <property type="entry name" value="Beta-barrel_YaiO"/>
</dbReference>
<dbReference type="NCBIfam" id="TIGR04390">
    <property type="entry name" value="OMP_YaiO_dom"/>
    <property type="match status" value="1"/>
</dbReference>
<accession>A0A4S2HBF2</accession>
<dbReference type="SUPFAM" id="SSF56935">
    <property type="entry name" value="Porins"/>
    <property type="match status" value="1"/>
</dbReference>
<dbReference type="SMART" id="SM00028">
    <property type="entry name" value="TPR"/>
    <property type="match status" value="1"/>
</dbReference>
<dbReference type="InterPro" id="IPR011990">
    <property type="entry name" value="TPR-like_helical_dom_sf"/>
</dbReference>
<keyword evidence="1" id="KW-0802">TPR repeat</keyword>
<evidence type="ECO:0000313" key="2">
    <source>
        <dbReference type="EMBL" id="TGY93290.1"/>
    </source>
</evidence>